<dbReference type="Proteomes" id="UP000284375">
    <property type="component" value="Unassembled WGS sequence"/>
</dbReference>
<organism evidence="1 2">
    <name type="scientific">Cytospora chrysosperma</name>
    <name type="common">Cytospora canker fungus</name>
    <name type="synonym">Sphaeria chrysosperma</name>
    <dbReference type="NCBI Taxonomy" id="252740"/>
    <lineage>
        <taxon>Eukaryota</taxon>
        <taxon>Fungi</taxon>
        <taxon>Dikarya</taxon>
        <taxon>Ascomycota</taxon>
        <taxon>Pezizomycotina</taxon>
        <taxon>Sordariomycetes</taxon>
        <taxon>Sordariomycetidae</taxon>
        <taxon>Diaporthales</taxon>
        <taxon>Cytosporaceae</taxon>
        <taxon>Cytospora</taxon>
    </lineage>
</organism>
<name>A0A423W042_CYTCH</name>
<protein>
    <submittedName>
        <fullName evidence="1">Uncharacterized protein</fullName>
    </submittedName>
</protein>
<evidence type="ECO:0000313" key="1">
    <source>
        <dbReference type="EMBL" id="ROV96700.1"/>
    </source>
</evidence>
<dbReference type="AlphaFoldDB" id="A0A423W042"/>
<accession>A0A423W042</accession>
<reference evidence="1 2" key="1">
    <citation type="submission" date="2015-09" db="EMBL/GenBank/DDBJ databases">
        <title>Host preference determinants of Valsa canker pathogens revealed by comparative genomics.</title>
        <authorList>
            <person name="Yin Z."/>
            <person name="Huang L."/>
        </authorList>
    </citation>
    <scope>NUCLEOTIDE SEQUENCE [LARGE SCALE GENOMIC DNA]</scope>
    <source>
        <strain evidence="1 2">YSFL</strain>
    </source>
</reference>
<evidence type="ECO:0000313" key="2">
    <source>
        <dbReference type="Proteomes" id="UP000284375"/>
    </source>
</evidence>
<sequence length="108" mass="12107">MPSLRDMRLDAIQVEYLVELREATAVAGNGLVARTAATMAKCGREEEETRIVLCRLPWMNDVKTDLAVGERLARSHPKAHGRDQGSKWALSKEYSQLIFGTQILYVGF</sequence>
<gene>
    <name evidence="1" type="ORF">VSDG_05547</name>
</gene>
<proteinExistence type="predicted"/>
<comment type="caution">
    <text evidence="1">The sequence shown here is derived from an EMBL/GenBank/DDBJ whole genome shotgun (WGS) entry which is preliminary data.</text>
</comment>
<keyword evidence="2" id="KW-1185">Reference proteome</keyword>
<dbReference type="EMBL" id="LJZO01000019">
    <property type="protein sequence ID" value="ROV96700.1"/>
    <property type="molecule type" value="Genomic_DNA"/>
</dbReference>